<organism evidence="5">
    <name type="scientific">Actinomadura sp. XM-4-3</name>
    <dbReference type="NCBI Taxonomy" id="1430130"/>
    <lineage>
        <taxon>Bacteria</taxon>
        <taxon>Bacillati</taxon>
        <taxon>Actinomycetota</taxon>
        <taxon>Actinomycetes</taxon>
        <taxon>Streptosporangiales</taxon>
        <taxon>Thermomonosporaceae</taxon>
        <taxon>Actinomadura</taxon>
    </lineage>
</organism>
<dbReference type="Gene3D" id="3.30.559.30">
    <property type="entry name" value="Nonribosomal peptide synthetase, condensation domain"/>
    <property type="match status" value="1"/>
</dbReference>
<comment type="cofactor">
    <cofactor evidence="1">
        <name>pantetheine 4'-phosphate</name>
        <dbReference type="ChEBI" id="CHEBI:47942"/>
    </cofactor>
</comment>
<protein>
    <submittedName>
        <fullName evidence="5">VerY</fullName>
    </submittedName>
</protein>
<dbReference type="InterPro" id="IPR036736">
    <property type="entry name" value="ACP-like_sf"/>
</dbReference>
<dbReference type="AlphaFoldDB" id="A0A3G5EAR3"/>
<dbReference type="SUPFAM" id="SSF47336">
    <property type="entry name" value="ACP-like"/>
    <property type="match status" value="1"/>
</dbReference>
<keyword evidence="3" id="KW-0597">Phosphoprotein</keyword>
<dbReference type="SUPFAM" id="SSF52777">
    <property type="entry name" value="CoA-dependent acyltransferases"/>
    <property type="match status" value="2"/>
</dbReference>
<dbReference type="SUPFAM" id="SSF56801">
    <property type="entry name" value="Acetyl-CoA synthetase-like"/>
    <property type="match status" value="1"/>
</dbReference>
<dbReference type="GO" id="GO:0008610">
    <property type="term" value="P:lipid biosynthetic process"/>
    <property type="evidence" value="ECO:0007669"/>
    <property type="project" value="UniProtKB-ARBA"/>
</dbReference>
<sequence length="1060" mass="112447">MRSFDASAAHKGLWLAQKMMPDTLNHALSMWEVDGELDVAVMESAFLRVMDEAEVLRVNFVDNGDGDLRILPRGLGEWRPFFLDVGGEDEPDRAAREALSGMLAQPFDLERDLLFRLGVVRLAEARFLVVLAYHHLISDGYGVGGLLSRRLAEVYTALARGAEVSEPPHPWDAESYAAEASEYLASQRFTDDMEFWRDYLKDAPPPAQVPRLAVPDADPDAEPGPVSPADRWSELAGALGMVSRTVAVPRAEADAWGEAAESMGVWTSSLLTAGAAVFLRHRCDHPEFLLSVAMGNRTGAAGRTPGLAVNVVPIRVRVPLTATFAEIAEAVLDETYEVFGRAACHYSDIQRASGTVLSGRGGFGAVMNVVDFTGELDFGGSPARYTGGTNGVFDELSISVCTDGTDGSDLYFRLDAPAGLYTAAELRLIGADLVAYVRAAAADPKLPVGALDVVSGADRDRVLAAPNDTDVPLPGLTVPELFARQAARTPDAAAVVSGDGDLSYRELDERSSRLAGALRHRGIGPETVVAVAMPRSADLVVALLGVAKAGGAYLPVDPASPAEHIASVLGGSAQVLLTSEAPPADLDVPTILFGDLDSDTAGGARAVRPDNLLAVTHGSTGAAEVALTHRNLERFAMDRRWRDGDAGTVLWHAPHTFDAFALEVWAPLLNGGRMVVAPPGELDLDALAAVRAAHEISVMWSPAALLASIAAERPDALAGMREVWTCGDRVSAAAMRRVRDACPELAIVHGHGPGETGGFAACHRLPAGEPSLGMTLIGRPMDNTSLYVLGPGLAPVPAGVAGELYAAGPGVARGLHGRPRRTAERFVPCPFGPPGAVMHRTGDRARWAADGRLEHLGRAGTRARIRGVPVEPAEVEAVLADYPGLARAAVAVREDGSGQRRLVAYAVPLAPQAGLSEEELRRFAAGRLPEPLMPSAFLVVDRLPATAGGWVDRASLPEPASGEGKYRAPRNAVEEALARAFAEALGLERVGVDDDFFDLGGNSLRAIRLAALIRDELNQEVSIRTLFVARTVTGLSGMWQDLARSSRPALRRRTKDGELL</sequence>
<dbReference type="InterPro" id="IPR045851">
    <property type="entry name" value="AMP-bd_C_sf"/>
</dbReference>
<dbReference type="Gene3D" id="3.40.50.1820">
    <property type="entry name" value="alpha/beta hydrolase"/>
    <property type="match status" value="1"/>
</dbReference>
<dbReference type="InterPro" id="IPR029058">
    <property type="entry name" value="AB_hydrolase_fold"/>
</dbReference>
<dbReference type="GO" id="GO:0072330">
    <property type="term" value="P:monocarboxylic acid biosynthetic process"/>
    <property type="evidence" value="ECO:0007669"/>
    <property type="project" value="UniProtKB-ARBA"/>
</dbReference>
<dbReference type="Gene3D" id="2.30.38.10">
    <property type="entry name" value="Luciferase, Domain 3"/>
    <property type="match status" value="1"/>
</dbReference>
<dbReference type="InterPro" id="IPR001242">
    <property type="entry name" value="Condensation_dom"/>
</dbReference>
<dbReference type="GO" id="GO:0005737">
    <property type="term" value="C:cytoplasm"/>
    <property type="evidence" value="ECO:0007669"/>
    <property type="project" value="TreeGrafter"/>
</dbReference>
<dbReference type="InterPro" id="IPR025110">
    <property type="entry name" value="AMP-bd_C"/>
</dbReference>
<dbReference type="GO" id="GO:0031177">
    <property type="term" value="F:phosphopantetheine binding"/>
    <property type="evidence" value="ECO:0007669"/>
    <property type="project" value="TreeGrafter"/>
</dbReference>
<dbReference type="PROSITE" id="PS50075">
    <property type="entry name" value="CARRIER"/>
    <property type="match status" value="1"/>
</dbReference>
<gene>
    <name evidence="5" type="primary">verY</name>
</gene>
<dbReference type="GO" id="GO:0003824">
    <property type="term" value="F:catalytic activity"/>
    <property type="evidence" value="ECO:0007669"/>
    <property type="project" value="InterPro"/>
</dbReference>
<reference evidence="5" key="1">
    <citation type="submission" date="2018-02" db="EMBL/GenBank/DDBJ databases">
        <authorList>
            <person name="Zhang L."/>
        </authorList>
    </citation>
    <scope>NUCLEOTIDE SEQUENCE</scope>
    <source>
        <strain evidence="5">XM-4-3</strain>
    </source>
</reference>
<dbReference type="PANTHER" id="PTHR45527">
    <property type="entry name" value="NONRIBOSOMAL PEPTIDE SYNTHETASE"/>
    <property type="match status" value="1"/>
</dbReference>
<dbReference type="Gene3D" id="3.30.559.10">
    <property type="entry name" value="Chloramphenicol acetyltransferase-like domain"/>
    <property type="match status" value="1"/>
</dbReference>
<dbReference type="Pfam" id="PF00501">
    <property type="entry name" value="AMP-binding"/>
    <property type="match status" value="1"/>
</dbReference>
<dbReference type="Pfam" id="PF00668">
    <property type="entry name" value="Condensation"/>
    <property type="match status" value="1"/>
</dbReference>
<dbReference type="EMBL" id="MH005229">
    <property type="protein sequence ID" value="AYW35161.1"/>
    <property type="molecule type" value="Genomic_DNA"/>
</dbReference>
<proteinExistence type="predicted"/>
<accession>A0A3G5EAR3</accession>
<evidence type="ECO:0000256" key="1">
    <source>
        <dbReference type="ARBA" id="ARBA00001957"/>
    </source>
</evidence>
<dbReference type="InterPro" id="IPR009081">
    <property type="entry name" value="PP-bd_ACP"/>
</dbReference>
<dbReference type="FunFam" id="1.10.1200.10:FF:000016">
    <property type="entry name" value="Non-ribosomal peptide synthase"/>
    <property type="match status" value="1"/>
</dbReference>
<dbReference type="Pfam" id="PF13193">
    <property type="entry name" value="AMP-binding_C"/>
    <property type="match status" value="1"/>
</dbReference>
<evidence type="ECO:0000256" key="2">
    <source>
        <dbReference type="ARBA" id="ARBA00022450"/>
    </source>
</evidence>
<evidence type="ECO:0000313" key="5">
    <source>
        <dbReference type="EMBL" id="AYW35161.1"/>
    </source>
</evidence>
<evidence type="ECO:0000256" key="3">
    <source>
        <dbReference type="ARBA" id="ARBA00022553"/>
    </source>
</evidence>
<dbReference type="Gene3D" id="3.30.300.30">
    <property type="match status" value="1"/>
</dbReference>
<dbReference type="InterPro" id="IPR006162">
    <property type="entry name" value="Ppantetheine_attach_site"/>
</dbReference>
<dbReference type="InterPro" id="IPR000873">
    <property type="entry name" value="AMP-dep_synth/lig_dom"/>
</dbReference>
<keyword evidence="2" id="KW-0596">Phosphopantetheine</keyword>
<feature type="domain" description="Carrier" evidence="4">
    <location>
        <begin position="968"/>
        <end position="1043"/>
    </location>
</feature>
<name>A0A3G5EAR3_9ACTN</name>
<dbReference type="Pfam" id="PF00550">
    <property type="entry name" value="PP-binding"/>
    <property type="match status" value="1"/>
</dbReference>
<dbReference type="PROSITE" id="PS00012">
    <property type="entry name" value="PHOSPHOPANTETHEINE"/>
    <property type="match status" value="1"/>
</dbReference>
<evidence type="ECO:0000259" key="4">
    <source>
        <dbReference type="PROSITE" id="PS50075"/>
    </source>
</evidence>
<dbReference type="GO" id="GO:0043041">
    <property type="term" value="P:amino acid activation for nonribosomal peptide biosynthetic process"/>
    <property type="evidence" value="ECO:0007669"/>
    <property type="project" value="TreeGrafter"/>
</dbReference>
<dbReference type="InterPro" id="IPR023213">
    <property type="entry name" value="CAT-like_dom_sf"/>
</dbReference>
<dbReference type="GO" id="GO:0044550">
    <property type="term" value="P:secondary metabolite biosynthetic process"/>
    <property type="evidence" value="ECO:0007669"/>
    <property type="project" value="TreeGrafter"/>
</dbReference>
<dbReference type="PANTHER" id="PTHR45527:SF1">
    <property type="entry name" value="FATTY ACID SYNTHASE"/>
    <property type="match status" value="1"/>
</dbReference>
<dbReference type="Gene3D" id="3.40.50.980">
    <property type="match status" value="2"/>
</dbReference>